<evidence type="ECO:0000313" key="1">
    <source>
        <dbReference type="EMBL" id="GIX80424.1"/>
    </source>
</evidence>
<dbReference type="EMBL" id="BPLR01020592">
    <property type="protein sequence ID" value="GIX80424.1"/>
    <property type="molecule type" value="Genomic_DNA"/>
</dbReference>
<dbReference type="Proteomes" id="UP001054945">
    <property type="component" value="Unassembled WGS sequence"/>
</dbReference>
<organism evidence="1 2">
    <name type="scientific">Caerostris extrusa</name>
    <name type="common">Bark spider</name>
    <name type="synonym">Caerostris bankana</name>
    <dbReference type="NCBI Taxonomy" id="172846"/>
    <lineage>
        <taxon>Eukaryota</taxon>
        <taxon>Metazoa</taxon>
        <taxon>Ecdysozoa</taxon>
        <taxon>Arthropoda</taxon>
        <taxon>Chelicerata</taxon>
        <taxon>Arachnida</taxon>
        <taxon>Araneae</taxon>
        <taxon>Araneomorphae</taxon>
        <taxon>Entelegynae</taxon>
        <taxon>Araneoidea</taxon>
        <taxon>Araneidae</taxon>
        <taxon>Caerostris</taxon>
    </lineage>
</organism>
<dbReference type="AlphaFoldDB" id="A0AAV4N6Q4"/>
<keyword evidence="2" id="KW-1185">Reference proteome</keyword>
<proteinExistence type="predicted"/>
<gene>
    <name evidence="1" type="ORF">CEXT_121741</name>
</gene>
<comment type="caution">
    <text evidence="1">The sequence shown here is derived from an EMBL/GenBank/DDBJ whole genome shotgun (WGS) entry which is preliminary data.</text>
</comment>
<evidence type="ECO:0008006" key="3">
    <source>
        <dbReference type="Google" id="ProtNLM"/>
    </source>
</evidence>
<accession>A0AAV4N6Q4</accession>
<name>A0AAV4N6Q4_CAEEX</name>
<evidence type="ECO:0000313" key="2">
    <source>
        <dbReference type="Proteomes" id="UP001054945"/>
    </source>
</evidence>
<reference evidence="1 2" key="1">
    <citation type="submission" date="2021-06" db="EMBL/GenBank/DDBJ databases">
        <title>Caerostris extrusa draft genome.</title>
        <authorList>
            <person name="Kono N."/>
            <person name="Arakawa K."/>
        </authorList>
    </citation>
    <scope>NUCLEOTIDE SEQUENCE [LARGE SCALE GENOMIC DNA]</scope>
</reference>
<protein>
    <recommendedName>
        <fullName evidence="3">LAGLIDADG homing endonuclease</fullName>
    </recommendedName>
</protein>
<sequence length="92" mass="11043">MSEEFFLRKLMEKDFLNGMRLKLLTEDCGIKGVTKFIDSIRSCYDAVEKKYRYKEMFSKKFQLKTDIDTVHSKTYYFRGKLQINTSIEKMNT</sequence>